<keyword evidence="4 6" id="KW-0238">DNA-binding</keyword>
<keyword evidence="10" id="KW-1185">Reference proteome</keyword>
<dbReference type="InterPro" id="IPR000838">
    <property type="entry name" value="RNA_pol_sigma70_ECF_CS"/>
</dbReference>
<dbReference type="InterPro" id="IPR036388">
    <property type="entry name" value="WH-like_DNA-bd_sf"/>
</dbReference>
<evidence type="ECO:0000259" key="7">
    <source>
        <dbReference type="Pfam" id="PF04542"/>
    </source>
</evidence>
<dbReference type="GO" id="GO:0016987">
    <property type="term" value="F:sigma factor activity"/>
    <property type="evidence" value="ECO:0007669"/>
    <property type="project" value="UniProtKB-KW"/>
</dbReference>
<dbReference type="EMBL" id="FZOS01000005">
    <property type="protein sequence ID" value="SNS36276.1"/>
    <property type="molecule type" value="Genomic_DNA"/>
</dbReference>
<evidence type="ECO:0000256" key="4">
    <source>
        <dbReference type="ARBA" id="ARBA00023125"/>
    </source>
</evidence>
<evidence type="ECO:0000313" key="10">
    <source>
        <dbReference type="Proteomes" id="UP000198281"/>
    </source>
</evidence>
<dbReference type="Gene3D" id="1.10.1740.10">
    <property type="match status" value="1"/>
</dbReference>
<evidence type="ECO:0000256" key="6">
    <source>
        <dbReference type="RuleBase" id="RU000716"/>
    </source>
</evidence>
<sequence>MSGSVEAPLEALIAATAAGDRQAFGELYRRTSAKLYGVILRILPEGGKAEDVLQDVYVRVWHAAQGYDLARGRPVTWLAAIARNRALDVVRQGMSAGRRRIVDVDPEELAGIVDERPDADEVAALRQCLDGLNPEHRDCILLAYIDGASRDELAERFDRPVGTIKSWLSRGLLALRGCLGRG</sequence>
<accession>A0A239DUX6</accession>
<dbReference type="InterPro" id="IPR013249">
    <property type="entry name" value="RNA_pol_sigma70_r4_t2"/>
</dbReference>
<evidence type="ECO:0000256" key="2">
    <source>
        <dbReference type="ARBA" id="ARBA00023015"/>
    </source>
</evidence>
<dbReference type="InterPro" id="IPR007627">
    <property type="entry name" value="RNA_pol_sigma70_r2"/>
</dbReference>
<dbReference type="Pfam" id="PF08281">
    <property type="entry name" value="Sigma70_r4_2"/>
    <property type="match status" value="1"/>
</dbReference>
<dbReference type="InterPro" id="IPR039425">
    <property type="entry name" value="RNA_pol_sigma-70-like"/>
</dbReference>
<protein>
    <recommendedName>
        <fullName evidence="6">RNA polymerase sigma factor</fullName>
    </recommendedName>
</protein>
<dbReference type="InterPro" id="IPR013324">
    <property type="entry name" value="RNA_pol_sigma_r3/r4-like"/>
</dbReference>
<dbReference type="GO" id="GO:0006352">
    <property type="term" value="P:DNA-templated transcription initiation"/>
    <property type="evidence" value="ECO:0007669"/>
    <property type="project" value="InterPro"/>
</dbReference>
<evidence type="ECO:0000313" key="9">
    <source>
        <dbReference type="EMBL" id="SNS36276.1"/>
    </source>
</evidence>
<evidence type="ECO:0000259" key="8">
    <source>
        <dbReference type="Pfam" id="PF08281"/>
    </source>
</evidence>
<dbReference type="OrthoDB" id="9784272at2"/>
<dbReference type="GO" id="GO:0003677">
    <property type="term" value="F:DNA binding"/>
    <property type="evidence" value="ECO:0007669"/>
    <property type="project" value="UniProtKB-KW"/>
</dbReference>
<dbReference type="CDD" id="cd06171">
    <property type="entry name" value="Sigma70_r4"/>
    <property type="match status" value="1"/>
</dbReference>
<keyword evidence="5 6" id="KW-0804">Transcription</keyword>
<evidence type="ECO:0000256" key="5">
    <source>
        <dbReference type="ARBA" id="ARBA00023163"/>
    </source>
</evidence>
<name>A0A239DUX6_9SPHN</name>
<dbReference type="InterPro" id="IPR014284">
    <property type="entry name" value="RNA_pol_sigma-70_dom"/>
</dbReference>
<feature type="domain" description="RNA polymerase sigma factor 70 region 4 type 2" evidence="8">
    <location>
        <begin position="124"/>
        <end position="175"/>
    </location>
</feature>
<evidence type="ECO:0000256" key="1">
    <source>
        <dbReference type="ARBA" id="ARBA00010641"/>
    </source>
</evidence>
<reference evidence="10" key="1">
    <citation type="submission" date="2017-06" db="EMBL/GenBank/DDBJ databases">
        <authorList>
            <person name="Varghese N."/>
            <person name="Submissions S."/>
        </authorList>
    </citation>
    <scope>NUCLEOTIDE SEQUENCE [LARGE SCALE GENOMIC DNA]</scope>
    <source>
        <strain evidence="10">LNB2</strain>
    </source>
</reference>
<dbReference type="Pfam" id="PF04542">
    <property type="entry name" value="Sigma70_r2"/>
    <property type="match status" value="1"/>
</dbReference>
<dbReference type="Proteomes" id="UP000198281">
    <property type="component" value="Unassembled WGS sequence"/>
</dbReference>
<keyword evidence="2 6" id="KW-0805">Transcription regulation</keyword>
<comment type="similarity">
    <text evidence="1 6">Belongs to the sigma-70 factor family. ECF subfamily.</text>
</comment>
<feature type="domain" description="RNA polymerase sigma-70 region 2" evidence="7">
    <location>
        <begin position="27"/>
        <end position="92"/>
    </location>
</feature>
<dbReference type="AlphaFoldDB" id="A0A239DUX6"/>
<dbReference type="SUPFAM" id="SSF88659">
    <property type="entry name" value="Sigma3 and sigma4 domains of RNA polymerase sigma factors"/>
    <property type="match status" value="1"/>
</dbReference>
<dbReference type="InterPro" id="IPR013325">
    <property type="entry name" value="RNA_pol_sigma_r2"/>
</dbReference>
<dbReference type="RefSeq" id="WP_089218789.1">
    <property type="nucleotide sequence ID" value="NZ_FZOS01000005.1"/>
</dbReference>
<dbReference type="PROSITE" id="PS01063">
    <property type="entry name" value="SIGMA70_ECF"/>
    <property type="match status" value="1"/>
</dbReference>
<dbReference type="NCBIfam" id="TIGR02937">
    <property type="entry name" value="sigma70-ECF"/>
    <property type="match status" value="1"/>
</dbReference>
<dbReference type="PANTHER" id="PTHR43133:SF62">
    <property type="entry name" value="RNA POLYMERASE SIGMA FACTOR SIGZ"/>
    <property type="match status" value="1"/>
</dbReference>
<dbReference type="Gene3D" id="1.10.10.10">
    <property type="entry name" value="Winged helix-like DNA-binding domain superfamily/Winged helix DNA-binding domain"/>
    <property type="match status" value="1"/>
</dbReference>
<evidence type="ECO:0000256" key="3">
    <source>
        <dbReference type="ARBA" id="ARBA00023082"/>
    </source>
</evidence>
<organism evidence="9 10">
    <name type="scientific">Edaphosphingomonas laterariae</name>
    <dbReference type="NCBI Taxonomy" id="861865"/>
    <lineage>
        <taxon>Bacteria</taxon>
        <taxon>Pseudomonadati</taxon>
        <taxon>Pseudomonadota</taxon>
        <taxon>Alphaproteobacteria</taxon>
        <taxon>Sphingomonadales</taxon>
        <taxon>Rhizorhabdaceae</taxon>
        <taxon>Edaphosphingomonas</taxon>
    </lineage>
</organism>
<keyword evidence="3 6" id="KW-0731">Sigma factor</keyword>
<dbReference type="PANTHER" id="PTHR43133">
    <property type="entry name" value="RNA POLYMERASE ECF-TYPE SIGMA FACTO"/>
    <property type="match status" value="1"/>
</dbReference>
<proteinExistence type="inferred from homology"/>
<dbReference type="SUPFAM" id="SSF88946">
    <property type="entry name" value="Sigma2 domain of RNA polymerase sigma factors"/>
    <property type="match status" value="1"/>
</dbReference>
<gene>
    <name evidence="9" type="ORF">SAMN06295912_10558</name>
</gene>